<reference evidence="2" key="1">
    <citation type="journal article" date="2013" name="Proc. Natl. Acad. Sci. U.S.A.">
        <title>Improving the coverage of the cyanobacterial phylum using diversity-driven genome sequencing.</title>
        <authorList>
            <person name="Shih P.M."/>
            <person name="Wu D."/>
            <person name="Latifi A."/>
            <person name="Axen S.D."/>
            <person name="Fewer D.P."/>
            <person name="Talla E."/>
            <person name="Calteau A."/>
            <person name="Cai F."/>
            <person name="Tandeau de Marsac N."/>
            <person name="Rippka R."/>
            <person name="Herdman M."/>
            <person name="Sivonen K."/>
            <person name="Coursin T."/>
            <person name="Laurent T."/>
            <person name="Goodwin L."/>
            <person name="Nolan M."/>
            <person name="Davenport K.W."/>
            <person name="Han C.S."/>
            <person name="Rubin E.M."/>
            <person name="Eisen J.A."/>
            <person name="Woyke T."/>
            <person name="Gugger M."/>
            <person name="Kerfeld C.A."/>
        </authorList>
    </citation>
    <scope>NUCLEOTIDE SEQUENCE [LARGE SCALE GENOMIC DNA]</scope>
    <source>
        <strain evidence="2">ATCC 27899 / PCC 7122</strain>
    </source>
</reference>
<dbReference type="OrthoDB" id="516421at2"/>
<evidence type="ECO:0000313" key="2">
    <source>
        <dbReference type="Proteomes" id="UP000010474"/>
    </source>
</evidence>
<name>K9ZIM9_ANACC</name>
<gene>
    <name evidence="1" type="ordered locus">Anacy_3211</name>
</gene>
<dbReference type="PATRIC" id="fig|272123.3.peg.3503"/>
<proteinExistence type="predicted"/>
<evidence type="ECO:0000313" key="1">
    <source>
        <dbReference type="EMBL" id="AFZ58619.1"/>
    </source>
</evidence>
<dbReference type="KEGG" id="acy:Anacy_3211"/>
<protein>
    <submittedName>
        <fullName evidence="1">Uncharacterized protein</fullName>
    </submittedName>
</protein>
<organism evidence="1 2">
    <name type="scientific">Anabaena cylindrica (strain ATCC 27899 / PCC 7122)</name>
    <dbReference type="NCBI Taxonomy" id="272123"/>
    <lineage>
        <taxon>Bacteria</taxon>
        <taxon>Bacillati</taxon>
        <taxon>Cyanobacteriota</taxon>
        <taxon>Cyanophyceae</taxon>
        <taxon>Nostocales</taxon>
        <taxon>Nostocaceae</taxon>
        <taxon>Anabaena</taxon>
    </lineage>
</organism>
<dbReference type="eggNOG" id="ENOG503464P">
    <property type="taxonomic scope" value="Bacteria"/>
</dbReference>
<dbReference type="AlphaFoldDB" id="K9ZIM9"/>
<accession>K9ZIM9</accession>
<keyword evidence="2" id="KW-1185">Reference proteome</keyword>
<dbReference type="Proteomes" id="UP000010474">
    <property type="component" value="Chromosome"/>
</dbReference>
<dbReference type="HOGENOM" id="CLU_2620978_0_0_3"/>
<sequence length="75" mass="8718">MSLEQVESFYEMLSSETTLYELYHHSCCQRGIFDSCHWDKAKIVNFAANLGYSFTEGELEELLFTSEPVKLIRNS</sequence>
<dbReference type="RefSeq" id="WP_015215245.1">
    <property type="nucleotide sequence ID" value="NC_019771.1"/>
</dbReference>
<dbReference type="EMBL" id="CP003659">
    <property type="protein sequence ID" value="AFZ58619.1"/>
    <property type="molecule type" value="Genomic_DNA"/>
</dbReference>